<dbReference type="GO" id="GO:0016020">
    <property type="term" value="C:membrane"/>
    <property type="evidence" value="ECO:0007669"/>
    <property type="project" value="InterPro"/>
</dbReference>
<dbReference type="InterPro" id="IPR001343">
    <property type="entry name" value="Hemolysn_Ca-bd"/>
</dbReference>
<dbReference type="SMART" id="SM00237">
    <property type="entry name" value="Calx_beta"/>
    <property type="match status" value="4"/>
</dbReference>
<dbReference type="Gene3D" id="2.60.40.2810">
    <property type="match status" value="4"/>
</dbReference>
<dbReference type="InterPro" id="IPR018511">
    <property type="entry name" value="Hemolysin-typ_Ca-bd_CS"/>
</dbReference>
<sequence>MDRTSLVSLGGQIVVIGLDGQLKTLAQNEQPLPGELIVARTEAEPEKLQVQVAREEGVQDVTDDVAQIIDALQDGQDPTLLNEEFAPAAGESNGSSLQASGTVERTAAELLADTVFETTGLAALGFSETQSLTLAELYLNLPNTSPAVTPIAPVAEDDNIQTDEDVSITIDVLANDDDEDSDSLTIDSATVPEEQGTVAIVDGELVFTPAEDFNGEATITYVVTDGELTDEATVSVTVNPVNDAPVANNDSTETNEDTPVTIDVLLNDTDVDGDTLTIVNASVPAEQGTVEIVDGKLVFTPAEDFNGEATITYVVTDGELTDEATVSVTVNPVNDAPVANDDSTTTDEDTPVTIDVLPNDTDVDGDTLTIVNASVPAEQGTVEIVDGKLVFTPAENFNGDAIISYTVSDGALEDEAEVSVTVNPLNDAPTTENAIPSQVLQEDFAEYTINLNDAFSDVDDADSELTFSVSGNSNIQVSIVDGIATITPTADWNGSEELTFTAKDPSGLEVSQTVDFTVNAVADIVADSADIVEDTPTVLNVLGNDTFEGQSPVVTVESGDGPTNGSVVVNNDGTITYTPDQDYNGSDEFTYTVTSGSVTETTTVTLNVTPVNDKPVVENTIADQVLPEDFTPYTIDLNDAFSDVDNADSELTFSVSGNSNIQVSIVDGIATITPTADWNGSEELTFTATDPSGLEVSQTVDFTVNAVADIVSDSANIVEDTTTILNVLGNDSFEGQSPVVTVESGDGPENGNVVVNVDGTITYIPDQDYNGADEFTYTVTSGGVTETTTVTLNVTPVNDKPVVENTIADQVLPEDFAEYTINLNNAFSDVDNLDSELTFSVSGNSNIQVSIVDGIATITPTADWNGSGELTFTATDPDGESVSQTVDFTVNAVADIVSDSANIVEDTPTILDVLGNDSFEGQSPVVSVEAGNGPANGSVVVNDDGTITYTPNQDYNGADEFTYTVTSGGVTETTTVTLNVTPVNDKPVVENTIADQVLPEDFAEYTINLNDAFSDIDDADSELMFSVSGNSNIQVSIVDGIATITPTADWNGSEELTFTATDPSGLEVSQTVDFTVNAVADIVADSADIVEDTPTILDVLDNDSFEGQSPVVSVEAGNGPANGSVVVNDDGTITYTPDQDYNGADEFTYTVTSGGVTETTTVKLNVTPVNDKPVVENTIADQVLSEDFTPYTIDLNDAFSDVDDADSDLTFSVSGNSNIQVSIVDGIATITPTADWNGSEELTFTATDPSGLEVSQTVDFTVNAVADIVADSADIVEDTPTILDVLDNDSFEGQSPVVSVEPGDGPTNGSVVVNDDGTITYTPNQDYNGADEFTYTVTSGGVTETTTVTLNVTPVNDKPLNEDFDHSADELITNVIFDTDDKPLDQGSESDHISDVEDDLNGDDLQIRITELPTSGTLYFKDENGDLQEITSADGSLYNKDSIYYEADNVGFLLGIKDRPNSPNGEESTTDFYNWGLSADGGESHSRTEYLVNGASIDISSDSGVLAQYNREVSHIGHGIADNDGQGIQRGETISIDLSENPVGSVNLGLDGLGGLFEHDDNNAALITVTYLDANGAEQTQVIEFLKPEGNNMLFQETSIGFGKDYPLPEGAVITQLDFSTKTSGNWELRYVEGFPPEDSFDYVVVDSGNAESDPATVTIANQILDGNVSENGPDLSLTGSTVTEGEDVTFSVVLDEATETAVKYPITTLAPSSSADDSDVNLSNATYTNGVVFAGGYLIVPAGVSSFEIIVPTIDDLVVENDETMEVEIGSESDSSTILDNDSTSLSVSNAGDVSEGSDAVFKVSLSNEVQSPVVVNLSPKTDGNYTAEDEDLGNMTVTYIDGEGQEQTLDVSPSGDVTIPAGVTDITVTITTTQDDVYEGAESFGLVVTESGGITSNGVASGEAVIKDDGSAVGPTTPDNDKPLLSISGGGDINEGEEALFVVSLSNQTESPVVINLATSTSGAYTAENSDIKDFVVTYKDSEGETKSLAVSDNGDVTIPAGITAIEVSVPTTQDDVYEGSESFGLIATESAGITSNGSAVGQANIKDDGSVVSPTTPDNDKPTLTVDGGGNVDEGENAVFTVSLSNQTESAVVVNLSVETDGNYSAEDNDLGDLVVTYVDTNGQIQSLNVDGNGNVTIPAGIQDITVTVPTNEDHIYEGNETFGLTVTESSGVTTNGQATGQATILDAESAPKVSIVADQDSVNEGQTAGFTVSLDQIADEKVTVEFEYSGVAQDGTDFTGVASIEVPTGQSSVDLDITTLTDGTYEGAESFTVTIKDVEGADATASTNNSASVTINDAQQAPKVSIVADSGSTAEGSDANFTISIDQKADEDVVVTFTIGGDVDGDDYTAPNTYTVTIPAGQTSVALDIETLDDGIYEGAEDLTVTLTGTSGADSSLNTASKEASVSVTDEQTAPKVSIVADQDSVNEGQTAGFTVSLDQIADEKVTVEFEYSGTAQDGTDFTGVASIEVPAGQSSVDLDITTLTDGTYEGAESFTVTIKDVEGADATASTNNSASVTINDAQQAPKVSIVADTSSTAEGGDANFTVSIDQKADEDVVVTFTIGGDVNNDDYTAPNTYTVTIPAGQTSVDLDIETLDDGIYEGAEDLTVTLTETSGADSSLNTASKEASVSIADAQHAPEFISDGDLPGDAANNDVYDFGTVNENSVSGTVVGTLVAEDLDNDELTYSFANGTTTNGLFDIDPSTGEVSLNKTIDDVDLGDYTLQVKVADGTGGVDTAEVNVSLVNVNDAPEASPSSVTTLEDSRVTLDWASFGVTDVDSETSTLSVQITSLPSDGALEYKDEQGNWQAVQTDQVLSKSQFDADGVRFTPEVNESGDDSFTGNGVGNQEGNYAQIGFKPTDGEDTGQESVLTIDVTPDADAPNLVTVTPGLSLPQQDFNVTSWTNVVVGSDNGQGVAGQVLIDAIEALDLEDGSQSTTTNVQDTASGATAADEAVLVTALVYLEAGTSYDFTGRADDSLAIKIGGTLVDEARWGNGRGDIKGDAFVPTSSGFYPIEIYHHNQSGPGNFNVDVSINGQTAVDLSNSNLYVVSDSAALDAVDVRTSELKEVDGVQFYETYEVNEGLQDTAIPISEIRASLTDTDGSESLAVTLKGLPIGAVLSDGANSITVATVNEALDVTGWSLDSLTVTPPAGSHDDFTIAVTATSTESSNGDTEDSHATINVVVHENLATNTTRDVSITNEDTSLQGNVLLNDTDGDNVLLIDHITVNNTDYAVGETVSLDSGSLVVNQDGSYKFEPVEHWSGDVPSITYTTNTGATETLDIEVVAVADAPKVTISVGELSKTDAVDSNHASVSTVTENTSAQNDVIASGLGLDSVYQKDNPPANVSLGDNNDTSDTNSLFVGTDYNDTFYGGGGDDVFVGGGQNDSFYGDDASTNTEHDGTDTVYLTGNFSDYEFTFKNNHGGDVPYWIFLDKRSIDSVNDNTGQEDRGDHLYEIERVVFADKVVELNPNGTYQVLQDRWIPVDVGVDLVDTDGSEMVGQTVLVDGLPDGVELHVNGQVVAQEVSGGYLIDTDAQGQASFEIKVPFDYDGSLDFPISVTATAIESSNDDSASTTESADLSARDFELESGSHGDDAISGSADHDLIVGDVQGLEIIAGQDYNIAFVLDTSGSMGSWVGNAKDEILDVFDELLDSVNQGVEPGTVNIMLSEFATGATKVIEVDLSSVTARTDFVEELNKIGDYGSGNTNYESGLQSAVDWFGSQPNVNGENITYFITDGQPNTYDKLDNIKRPEFSKVILDVGGDGQLVTLQDVVNDNNYSYGQTVSYKGNVLINSDGHIFSPLTGQKIGDIDRKNGILEYDDKGGSSVQAQHMYQVLALLSSVEAIGLGSGVSESTLQQYDTDGVVESEIDVTKLAETILGQDVPLKQGADTIHGGDGDDILLGDLIEFGGNEQGISAIQSHVAQETGQDISTVDAEAIHDYVKDNIDEFNQNHQGDKADTLYGQQGDDILFGHGGNDILVGGSGDDILIGGSGEDTFKFVDDGSGIRNGEIDTIKDFTKGEDKIDISDLLHTDDSDSIDSLLANNEIGLEADGDNLILTISESDGSASQKVVIEDGSSQYSEFLSDGSLSSADGSAILNDLLKINNDMS</sequence>
<organism evidence="7 8">
    <name type="scientific">Vibrio owensii CAIM 1854 = LMG 25443</name>
    <dbReference type="NCBI Taxonomy" id="1229493"/>
    <lineage>
        <taxon>Bacteria</taxon>
        <taxon>Pseudomonadati</taxon>
        <taxon>Pseudomonadota</taxon>
        <taxon>Gammaproteobacteria</taxon>
        <taxon>Vibrionales</taxon>
        <taxon>Vibrionaceae</taxon>
        <taxon>Vibrio</taxon>
    </lineage>
</organism>
<dbReference type="Pfam" id="PF13519">
    <property type="entry name" value="VWA_2"/>
    <property type="match status" value="1"/>
</dbReference>
<dbReference type="PANTHER" id="PTHR34720">
    <property type="entry name" value="MICROCYSTIN DEPENDENT PROTEIN"/>
    <property type="match status" value="1"/>
</dbReference>
<feature type="region of interest" description="Disordered" evidence="4">
    <location>
        <begin position="2050"/>
        <end position="2075"/>
    </location>
</feature>
<dbReference type="InterPro" id="IPR036465">
    <property type="entry name" value="vWFA_dom_sf"/>
</dbReference>
<protein>
    <recommendedName>
        <fullName evidence="9">RTX toxin</fullName>
    </recommendedName>
</protein>
<dbReference type="Pfam" id="PF17963">
    <property type="entry name" value="Big_9"/>
    <property type="match status" value="7"/>
</dbReference>
<dbReference type="GO" id="GO:0007156">
    <property type="term" value="P:homophilic cell adhesion via plasma membrane adhesion molecules"/>
    <property type="evidence" value="ECO:0007669"/>
    <property type="project" value="InterPro"/>
</dbReference>
<dbReference type="Gene3D" id="2.60.40.3440">
    <property type="match status" value="4"/>
</dbReference>
<dbReference type="Gene3D" id="3.40.50.410">
    <property type="entry name" value="von Willebrand factor, type A domain"/>
    <property type="match status" value="1"/>
</dbReference>
<proteinExistence type="predicted"/>
<dbReference type="InterPro" id="IPR038081">
    <property type="entry name" value="CalX-like_sf"/>
</dbReference>
<feature type="region of interest" description="Disordered" evidence="4">
    <location>
        <begin position="1773"/>
        <end position="1793"/>
    </location>
</feature>
<dbReference type="Pfam" id="PF17892">
    <property type="entry name" value="Cadherin_5"/>
    <property type="match status" value="6"/>
</dbReference>
<feature type="domain" description="VWFA" evidence="5">
    <location>
        <begin position="3627"/>
        <end position="3808"/>
    </location>
</feature>
<dbReference type="Gene3D" id="2.60.40.1200">
    <property type="match status" value="1"/>
</dbReference>
<evidence type="ECO:0008006" key="9">
    <source>
        <dbReference type="Google" id="ProtNLM"/>
    </source>
</evidence>
<dbReference type="PATRIC" id="fig|1229493.5.peg.2334"/>
<comment type="caution">
    <text evidence="7">The sequence shown here is derived from an EMBL/GenBank/DDBJ whole genome shotgun (WGS) entry which is preliminary data.</text>
</comment>
<feature type="domain" description="Cadherin" evidence="6">
    <location>
        <begin position="2665"/>
        <end position="2761"/>
    </location>
</feature>
<dbReference type="CDD" id="cd11304">
    <property type="entry name" value="Cadherin_repeat"/>
    <property type="match status" value="1"/>
</dbReference>
<dbReference type="InterPro" id="IPR041690">
    <property type="entry name" value="Cadherin_5"/>
</dbReference>
<dbReference type="GO" id="GO:0005509">
    <property type="term" value="F:calcium ion binding"/>
    <property type="evidence" value="ECO:0007669"/>
    <property type="project" value="InterPro"/>
</dbReference>
<dbReference type="PROSITE" id="PS50234">
    <property type="entry name" value="VWFA"/>
    <property type="match status" value="1"/>
</dbReference>
<dbReference type="Gene3D" id="2.60.40.2030">
    <property type="match status" value="8"/>
</dbReference>
<dbReference type="SMART" id="SM00112">
    <property type="entry name" value="CA"/>
    <property type="match status" value="1"/>
</dbReference>
<dbReference type="EMBL" id="JPRD01000025">
    <property type="protein sequence ID" value="KIF52061.1"/>
    <property type="molecule type" value="Genomic_DNA"/>
</dbReference>
<dbReference type="SUPFAM" id="SSF141072">
    <property type="entry name" value="CalX-like"/>
    <property type="match status" value="8"/>
</dbReference>
<dbReference type="PANTHER" id="PTHR34720:SF9">
    <property type="entry name" value="BLR4714 PROTEIN"/>
    <property type="match status" value="1"/>
</dbReference>
<dbReference type="Pfam" id="PF00028">
    <property type="entry name" value="Cadherin"/>
    <property type="match status" value="1"/>
</dbReference>
<evidence type="ECO:0000313" key="8">
    <source>
        <dbReference type="Proteomes" id="UP000031586"/>
    </source>
</evidence>
<evidence type="ECO:0000256" key="4">
    <source>
        <dbReference type="SAM" id="MobiDB-lite"/>
    </source>
</evidence>
<evidence type="ECO:0000256" key="2">
    <source>
        <dbReference type="ARBA" id="ARBA00022737"/>
    </source>
</evidence>
<dbReference type="Pfam" id="PF00353">
    <property type="entry name" value="HemolysinCabind"/>
    <property type="match status" value="3"/>
</dbReference>
<dbReference type="InterPro" id="IPR002035">
    <property type="entry name" value="VWF_A"/>
</dbReference>
<dbReference type="InterPro" id="IPR013783">
    <property type="entry name" value="Ig-like_fold"/>
</dbReference>
<dbReference type="InterPro" id="IPR015919">
    <property type="entry name" value="Cadherin-like_sf"/>
</dbReference>
<dbReference type="Pfam" id="PF18200">
    <property type="entry name" value="Big_11"/>
    <property type="match status" value="1"/>
</dbReference>
<keyword evidence="3" id="KW-0106">Calcium</keyword>
<dbReference type="SMART" id="SM00736">
    <property type="entry name" value="CADG"/>
    <property type="match status" value="5"/>
</dbReference>
<dbReference type="Proteomes" id="UP000031586">
    <property type="component" value="Unassembled WGS sequence"/>
</dbReference>
<dbReference type="SUPFAM" id="SSF49313">
    <property type="entry name" value="Cadherin-like"/>
    <property type="match status" value="1"/>
</dbReference>
<reference evidence="7 8" key="1">
    <citation type="submission" date="2014-07" db="EMBL/GenBank/DDBJ databases">
        <title>Unique and conserved regions in Vibrio harveyi and related species in comparison with the shrimp pathogen Vibrio harveyi CAIM 1792.</title>
        <authorList>
            <person name="Espinoza-Valles I."/>
            <person name="Vora G."/>
            <person name="Leekitcharoenphon P."/>
            <person name="Ussery D."/>
            <person name="Hoj L."/>
            <person name="Gomez-Gil B."/>
        </authorList>
    </citation>
    <scope>NUCLEOTIDE SEQUENCE [LARGE SCALE GENOMIC DNA]</scope>
    <source>
        <strain evidence="8">CAIM 1854 / LMG 25443</strain>
    </source>
</reference>
<evidence type="ECO:0000259" key="6">
    <source>
        <dbReference type="PROSITE" id="PS50268"/>
    </source>
</evidence>
<dbReference type="NCBIfam" id="NF012211">
    <property type="entry name" value="tand_rpt_95"/>
    <property type="match status" value="13"/>
</dbReference>
<dbReference type="SUPFAM" id="SSF53300">
    <property type="entry name" value="vWA-like"/>
    <property type="match status" value="1"/>
</dbReference>
<dbReference type="InterPro" id="IPR011049">
    <property type="entry name" value="Serralysin-like_metalloprot_C"/>
</dbReference>
<keyword evidence="1" id="KW-0732">Signal</keyword>
<dbReference type="SUPFAM" id="SSF51120">
    <property type="entry name" value="beta-Roll"/>
    <property type="match status" value="1"/>
</dbReference>
<dbReference type="Gene3D" id="2.60.40.10">
    <property type="entry name" value="Immunoglobulins"/>
    <property type="match status" value="5"/>
</dbReference>
<dbReference type="PRINTS" id="PR00313">
    <property type="entry name" value="CABNDNGRPT"/>
</dbReference>
<evidence type="ECO:0000313" key="7">
    <source>
        <dbReference type="EMBL" id="KIF52061.1"/>
    </source>
</evidence>
<dbReference type="Gene3D" id="2.60.40.60">
    <property type="entry name" value="Cadherins"/>
    <property type="match status" value="1"/>
</dbReference>
<keyword evidence="2" id="KW-0677">Repeat</keyword>
<dbReference type="RefSeq" id="WP_042980091.1">
    <property type="nucleotide sequence ID" value="NZ_JPRD01000025.1"/>
</dbReference>
<dbReference type="SMART" id="SM00327">
    <property type="entry name" value="VWA"/>
    <property type="match status" value="1"/>
</dbReference>
<dbReference type="CDD" id="cd00198">
    <property type="entry name" value="vWFA"/>
    <property type="match status" value="1"/>
</dbReference>
<dbReference type="PROSITE" id="PS00330">
    <property type="entry name" value="HEMOLYSIN_CALCIUM"/>
    <property type="match status" value="2"/>
</dbReference>
<evidence type="ECO:0000256" key="1">
    <source>
        <dbReference type="ARBA" id="ARBA00022729"/>
    </source>
</evidence>
<dbReference type="GO" id="GO:0007154">
    <property type="term" value="P:cell communication"/>
    <property type="evidence" value="ECO:0007669"/>
    <property type="project" value="InterPro"/>
</dbReference>
<dbReference type="InterPro" id="IPR003644">
    <property type="entry name" value="Calx_beta"/>
</dbReference>
<dbReference type="Pfam" id="PF03160">
    <property type="entry name" value="Calx-beta"/>
    <property type="match status" value="6"/>
</dbReference>
<dbReference type="PROSITE" id="PS50268">
    <property type="entry name" value="CADHERIN_2"/>
    <property type="match status" value="1"/>
</dbReference>
<evidence type="ECO:0000256" key="3">
    <source>
        <dbReference type="ARBA" id="ARBA00022837"/>
    </source>
</evidence>
<dbReference type="InterPro" id="IPR002126">
    <property type="entry name" value="Cadherin-like_dom"/>
</dbReference>
<evidence type="ECO:0000259" key="5">
    <source>
        <dbReference type="PROSITE" id="PS50234"/>
    </source>
</evidence>
<gene>
    <name evidence="7" type="ORF">H735_15925</name>
</gene>
<dbReference type="InterPro" id="IPR041339">
    <property type="entry name" value="Ig-like_bac"/>
</dbReference>
<name>A0A0C1ZG06_9VIBR</name>
<accession>A0A0C1ZG06</accession>
<dbReference type="InterPro" id="IPR006644">
    <property type="entry name" value="Cadg"/>
</dbReference>